<keyword evidence="5" id="KW-0833">Ubl conjugation pathway</keyword>
<dbReference type="Pfam" id="PF13639">
    <property type="entry name" value="zf-RING_2"/>
    <property type="match status" value="1"/>
</dbReference>
<accession>A0A2I4GSN8</accession>
<feature type="compositionally biased region" description="Polar residues" evidence="8">
    <location>
        <begin position="75"/>
        <end position="93"/>
    </location>
</feature>
<dbReference type="Gramene" id="Jr02_21760_p1">
    <property type="protein sequence ID" value="cds.Jr02_21760_p1"/>
    <property type="gene ID" value="Jr02_21760"/>
</dbReference>
<sequence>MDDPQALRGSPPFPSLTSNVNTSTNQVFLMFFFAVVICFTFTFVIVLIQTTPSMLVCYLSLCTRNHDIDDHEAGDTSNRTWIDPHASSQQDADQSPAPVRSITLLQMLLVEVLDRRRVEPEEVQGQQQNLRNLDLLPPAINYRRQDITSSHSEIECAICLEEFIDGESCRVFHACKHLFHSACIDNWLRLNPSCPICRNYVIDA</sequence>
<dbReference type="KEGG" id="jre:109010503"/>
<dbReference type="GO" id="GO:0008270">
    <property type="term" value="F:zinc ion binding"/>
    <property type="evidence" value="ECO:0007669"/>
    <property type="project" value="UniProtKB-KW"/>
</dbReference>
<proteinExistence type="inferred from homology"/>
<evidence type="ECO:0000256" key="5">
    <source>
        <dbReference type="ARBA" id="ARBA00022786"/>
    </source>
</evidence>
<evidence type="ECO:0000313" key="12">
    <source>
        <dbReference type="RefSeq" id="XP_018846907.1"/>
    </source>
</evidence>
<dbReference type="PANTHER" id="PTHR14155:SF610">
    <property type="entry name" value="OS01G0755700 PROTEIN"/>
    <property type="match status" value="1"/>
</dbReference>
<reference evidence="12" key="1">
    <citation type="submission" date="2025-08" db="UniProtKB">
        <authorList>
            <consortium name="RefSeq"/>
        </authorList>
    </citation>
    <scope>IDENTIFICATION</scope>
    <source>
        <tissue evidence="12">Leaves</tissue>
    </source>
</reference>
<dbReference type="InterPro" id="IPR001841">
    <property type="entry name" value="Znf_RING"/>
</dbReference>
<keyword evidence="9" id="KW-1133">Transmembrane helix</keyword>
<gene>
    <name evidence="12" type="primary">LOC109010503</name>
</gene>
<dbReference type="InterPro" id="IPR053238">
    <property type="entry name" value="RING-H2_zinc_finger"/>
</dbReference>
<protein>
    <recommendedName>
        <fullName evidence="2">RING-type E3 ubiquitin transferase</fullName>
        <ecNumber evidence="2">2.3.2.27</ecNumber>
    </recommendedName>
</protein>
<evidence type="ECO:0000256" key="7">
    <source>
        <dbReference type="ARBA" id="ARBA00024209"/>
    </source>
</evidence>
<comment type="catalytic activity">
    <reaction evidence="1">
        <text>S-ubiquitinyl-[E2 ubiquitin-conjugating enzyme]-L-cysteine + [acceptor protein]-L-lysine = [E2 ubiquitin-conjugating enzyme]-L-cysteine + N(6)-ubiquitinyl-[acceptor protein]-L-lysine.</text>
        <dbReference type="EC" id="2.3.2.27"/>
    </reaction>
</comment>
<dbReference type="RefSeq" id="XP_018846907.1">
    <property type="nucleotide sequence ID" value="XM_018991362.1"/>
</dbReference>
<keyword evidence="11" id="KW-1185">Reference proteome</keyword>
<dbReference type="Proteomes" id="UP000235220">
    <property type="component" value="Chromosome 2"/>
</dbReference>
<keyword evidence="9" id="KW-0812">Transmembrane</keyword>
<feature type="transmembrane region" description="Helical" evidence="9">
    <location>
        <begin position="27"/>
        <end position="48"/>
    </location>
</feature>
<dbReference type="PANTHER" id="PTHR14155">
    <property type="entry name" value="RING FINGER DOMAIN-CONTAINING"/>
    <property type="match status" value="1"/>
</dbReference>
<evidence type="ECO:0000256" key="3">
    <source>
        <dbReference type="ARBA" id="ARBA00022723"/>
    </source>
</evidence>
<name>A0A2I4GSN8_JUGRE</name>
<dbReference type="SMART" id="SM00184">
    <property type="entry name" value="RING"/>
    <property type="match status" value="1"/>
</dbReference>
<organism evidence="11 12">
    <name type="scientific">Juglans regia</name>
    <name type="common">English walnut</name>
    <dbReference type="NCBI Taxonomy" id="51240"/>
    <lineage>
        <taxon>Eukaryota</taxon>
        <taxon>Viridiplantae</taxon>
        <taxon>Streptophyta</taxon>
        <taxon>Embryophyta</taxon>
        <taxon>Tracheophyta</taxon>
        <taxon>Spermatophyta</taxon>
        <taxon>Magnoliopsida</taxon>
        <taxon>eudicotyledons</taxon>
        <taxon>Gunneridae</taxon>
        <taxon>Pentapetalae</taxon>
        <taxon>rosids</taxon>
        <taxon>fabids</taxon>
        <taxon>Fagales</taxon>
        <taxon>Juglandaceae</taxon>
        <taxon>Juglans</taxon>
    </lineage>
</organism>
<dbReference type="AlphaFoldDB" id="A0A2I4GSN8"/>
<evidence type="ECO:0000256" key="9">
    <source>
        <dbReference type="SAM" id="Phobius"/>
    </source>
</evidence>
<keyword evidence="6" id="KW-0862">Zinc</keyword>
<keyword evidence="9" id="KW-0472">Membrane</keyword>
<keyword evidence="3" id="KW-0479">Metal-binding</keyword>
<dbReference type="Gene3D" id="3.30.40.10">
    <property type="entry name" value="Zinc/RING finger domain, C3HC4 (zinc finger)"/>
    <property type="match status" value="1"/>
</dbReference>
<evidence type="ECO:0000256" key="1">
    <source>
        <dbReference type="ARBA" id="ARBA00000900"/>
    </source>
</evidence>
<evidence type="ECO:0000256" key="6">
    <source>
        <dbReference type="ARBA" id="ARBA00022833"/>
    </source>
</evidence>
<dbReference type="GeneID" id="109010503"/>
<dbReference type="InterPro" id="IPR013083">
    <property type="entry name" value="Znf_RING/FYVE/PHD"/>
</dbReference>
<evidence type="ECO:0000256" key="2">
    <source>
        <dbReference type="ARBA" id="ARBA00012483"/>
    </source>
</evidence>
<feature type="domain" description="RING-type" evidence="10">
    <location>
        <begin position="156"/>
        <end position="198"/>
    </location>
</feature>
<dbReference type="EC" id="2.3.2.27" evidence="2"/>
<dbReference type="OrthoDB" id="9984778at2759"/>
<evidence type="ECO:0000313" key="11">
    <source>
        <dbReference type="Proteomes" id="UP000235220"/>
    </source>
</evidence>
<dbReference type="SUPFAM" id="SSF57850">
    <property type="entry name" value="RING/U-box"/>
    <property type="match status" value="1"/>
</dbReference>
<keyword evidence="4" id="KW-0863">Zinc-finger</keyword>
<comment type="similarity">
    <text evidence="7">Belongs to the RING-type zinc finger family. ATL subfamily.</text>
</comment>
<evidence type="ECO:0000256" key="8">
    <source>
        <dbReference type="SAM" id="MobiDB-lite"/>
    </source>
</evidence>
<feature type="region of interest" description="Disordered" evidence="8">
    <location>
        <begin position="75"/>
        <end position="96"/>
    </location>
</feature>
<dbReference type="PROSITE" id="PS50089">
    <property type="entry name" value="ZF_RING_2"/>
    <property type="match status" value="1"/>
</dbReference>
<evidence type="ECO:0000259" key="10">
    <source>
        <dbReference type="PROSITE" id="PS50089"/>
    </source>
</evidence>
<dbReference type="GO" id="GO:0061630">
    <property type="term" value="F:ubiquitin protein ligase activity"/>
    <property type="evidence" value="ECO:0000318"/>
    <property type="project" value="GO_Central"/>
</dbReference>
<evidence type="ECO:0000256" key="4">
    <source>
        <dbReference type="ARBA" id="ARBA00022771"/>
    </source>
</evidence>